<evidence type="ECO:0000313" key="7">
    <source>
        <dbReference type="Proteomes" id="UP000619743"/>
    </source>
</evidence>
<dbReference type="PANTHER" id="PTHR45138:SF9">
    <property type="entry name" value="DIGUANYLATE CYCLASE DGCM-RELATED"/>
    <property type="match status" value="1"/>
</dbReference>
<evidence type="ECO:0000256" key="4">
    <source>
        <dbReference type="SAM" id="Phobius"/>
    </source>
</evidence>
<sequence>MLSVSASISRFEKLVVFLALASIAALAIYPLLPNQRFSIDLHNTQRIAIEGDGVSGGSSVASVIESSNSKPLSWRCELKSGYQFPYCSTKIHLFDEASMQGVDLSSYKELLLRYSYRPPTTSSQTETIRLYVRNHNPAYSNLDDFSSMKYNELEFQPSTLGDEINLPLDVFKVSHWWLLERNLPIELSRIEFNQVMVVELVTGTYASFGEHFFQLKELTFTKPLVSASNYYLAIVIVWVALSLSFVFWKALTLKRDNRKYHHLAIQDPLTELLNRHGIQEKLKQHQRAAASVLLFDLDHFKKVNDVYGHGVGDEVLKAFANLLRLTCRQNDIAARWGGEEFVVICFDTDAQQAKIVAAKVRQAMTGLVWPQQLNVTTSIGVAEAGADDSFEVALNWADIALYQAKEQGRDQVIVYQHATNQ</sequence>
<dbReference type="CDD" id="cd01949">
    <property type="entry name" value="GGDEF"/>
    <property type="match status" value="1"/>
</dbReference>
<keyword evidence="4" id="KW-0812">Transmembrane</keyword>
<dbReference type="GO" id="GO:0043709">
    <property type="term" value="P:cell adhesion involved in single-species biofilm formation"/>
    <property type="evidence" value="ECO:0007669"/>
    <property type="project" value="TreeGrafter"/>
</dbReference>
<evidence type="ECO:0000256" key="3">
    <source>
        <dbReference type="ARBA" id="ARBA00034247"/>
    </source>
</evidence>
<evidence type="ECO:0000256" key="2">
    <source>
        <dbReference type="ARBA" id="ARBA00012528"/>
    </source>
</evidence>
<dbReference type="InterPro" id="IPR000160">
    <property type="entry name" value="GGDEF_dom"/>
</dbReference>
<dbReference type="Proteomes" id="UP000619743">
    <property type="component" value="Unassembled WGS sequence"/>
</dbReference>
<dbReference type="EC" id="2.7.7.65" evidence="2"/>
<dbReference type="Gene3D" id="3.30.70.270">
    <property type="match status" value="1"/>
</dbReference>
<name>A0A8J2U851_9GAMM</name>
<keyword evidence="7" id="KW-1185">Reference proteome</keyword>
<dbReference type="GO" id="GO:0005886">
    <property type="term" value="C:plasma membrane"/>
    <property type="evidence" value="ECO:0007669"/>
    <property type="project" value="TreeGrafter"/>
</dbReference>
<dbReference type="InterPro" id="IPR050469">
    <property type="entry name" value="Diguanylate_Cyclase"/>
</dbReference>
<dbReference type="EMBL" id="BMDX01000017">
    <property type="protein sequence ID" value="GGA84790.1"/>
    <property type="molecule type" value="Genomic_DNA"/>
</dbReference>
<protein>
    <recommendedName>
        <fullName evidence="2">diguanylate cyclase</fullName>
        <ecNumber evidence="2">2.7.7.65</ecNumber>
    </recommendedName>
</protein>
<evidence type="ECO:0000259" key="5">
    <source>
        <dbReference type="PROSITE" id="PS50887"/>
    </source>
</evidence>
<dbReference type="NCBIfam" id="TIGR00254">
    <property type="entry name" value="GGDEF"/>
    <property type="match status" value="1"/>
</dbReference>
<feature type="domain" description="GGDEF" evidence="5">
    <location>
        <begin position="288"/>
        <end position="417"/>
    </location>
</feature>
<reference evidence="7" key="1">
    <citation type="journal article" date="2019" name="Int. J. Syst. Evol. Microbiol.">
        <title>The Global Catalogue of Microorganisms (GCM) 10K type strain sequencing project: providing services to taxonomists for standard genome sequencing and annotation.</title>
        <authorList>
            <consortium name="The Broad Institute Genomics Platform"/>
            <consortium name="The Broad Institute Genome Sequencing Center for Infectious Disease"/>
            <person name="Wu L."/>
            <person name="Ma J."/>
        </authorList>
    </citation>
    <scope>NUCLEOTIDE SEQUENCE [LARGE SCALE GENOMIC DNA]</scope>
    <source>
        <strain evidence="7">CGMCC 1.10130</strain>
    </source>
</reference>
<accession>A0A8J2U851</accession>
<dbReference type="AlphaFoldDB" id="A0A8J2U851"/>
<dbReference type="PANTHER" id="PTHR45138">
    <property type="entry name" value="REGULATORY COMPONENTS OF SENSORY TRANSDUCTION SYSTEM"/>
    <property type="match status" value="1"/>
</dbReference>
<dbReference type="Pfam" id="PF00990">
    <property type="entry name" value="GGDEF"/>
    <property type="match status" value="1"/>
</dbReference>
<dbReference type="PROSITE" id="PS50887">
    <property type="entry name" value="GGDEF"/>
    <property type="match status" value="1"/>
</dbReference>
<dbReference type="GO" id="GO:1902201">
    <property type="term" value="P:negative regulation of bacterial-type flagellum-dependent cell motility"/>
    <property type="evidence" value="ECO:0007669"/>
    <property type="project" value="TreeGrafter"/>
</dbReference>
<comment type="cofactor">
    <cofactor evidence="1">
        <name>Mg(2+)</name>
        <dbReference type="ChEBI" id="CHEBI:18420"/>
    </cofactor>
</comment>
<organism evidence="6 7">
    <name type="scientific">Neiella marina</name>
    <dbReference type="NCBI Taxonomy" id="508461"/>
    <lineage>
        <taxon>Bacteria</taxon>
        <taxon>Pseudomonadati</taxon>
        <taxon>Pseudomonadota</taxon>
        <taxon>Gammaproteobacteria</taxon>
        <taxon>Alteromonadales</taxon>
        <taxon>Echinimonadaceae</taxon>
        <taxon>Neiella</taxon>
    </lineage>
</organism>
<dbReference type="FunFam" id="3.30.70.270:FF:000001">
    <property type="entry name" value="Diguanylate cyclase domain protein"/>
    <property type="match status" value="1"/>
</dbReference>
<evidence type="ECO:0000313" key="6">
    <source>
        <dbReference type="EMBL" id="GGA84790.1"/>
    </source>
</evidence>
<keyword evidence="4" id="KW-1133">Transmembrane helix</keyword>
<keyword evidence="4" id="KW-0472">Membrane</keyword>
<dbReference type="OrthoDB" id="9812260at2"/>
<dbReference type="RefSeq" id="WP_087506758.1">
    <property type="nucleotide sequence ID" value="NZ_NGNS01000020.1"/>
</dbReference>
<dbReference type="SMART" id="SM00267">
    <property type="entry name" value="GGDEF"/>
    <property type="match status" value="1"/>
</dbReference>
<gene>
    <name evidence="6" type="ORF">GCM10011369_28520</name>
</gene>
<evidence type="ECO:0000256" key="1">
    <source>
        <dbReference type="ARBA" id="ARBA00001946"/>
    </source>
</evidence>
<feature type="transmembrane region" description="Helical" evidence="4">
    <location>
        <begin position="230"/>
        <end position="251"/>
    </location>
</feature>
<dbReference type="SUPFAM" id="SSF55073">
    <property type="entry name" value="Nucleotide cyclase"/>
    <property type="match status" value="1"/>
</dbReference>
<proteinExistence type="predicted"/>
<comment type="catalytic activity">
    <reaction evidence="3">
        <text>2 GTP = 3',3'-c-di-GMP + 2 diphosphate</text>
        <dbReference type="Rhea" id="RHEA:24898"/>
        <dbReference type="ChEBI" id="CHEBI:33019"/>
        <dbReference type="ChEBI" id="CHEBI:37565"/>
        <dbReference type="ChEBI" id="CHEBI:58805"/>
        <dbReference type="EC" id="2.7.7.65"/>
    </reaction>
</comment>
<comment type="caution">
    <text evidence="6">The sequence shown here is derived from an EMBL/GenBank/DDBJ whole genome shotgun (WGS) entry which is preliminary data.</text>
</comment>
<dbReference type="InterPro" id="IPR043128">
    <property type="entry name" value="Rev_trsase/Diguanyl_cyclase"/>
</dbReference>
<dbReference type="GO" id="GO:0052621">
    <property type="term" value="F:diguanylate cyclase activity"/>
    <property type="evidence" value="ECO:0007669"/>
    <property type="project" value="UniProtKB-EC"/>
</dbReference>
<dbReference type="InterPro" id="IPR029787">
    <property type="entry name" value="Nucleotide_cyclase"/>
</dbReference>